<dbReference type="SMART" id="SM00470">
    <property type="entry name" value="ParB"/>
    <property type="match status" value="1"/>
</dbReference>
<dbReference type="Gene3D" id="3.90.1530.30">
    <property type="match status" value="1"/>
</dbReference>
<dbReference type="PANTHER" id="PTHR33375">
    <property type="entry name" value="CHROMOSOME-PARTITIONING PROTEIN PARB-RELATED"/>
    <property type="match status" value="1"/>
</dbReference>
<comment type="caution">
    <text evidence="3">The sequence shown here is derived from an EMBL/GenBank/DDBJ whole genome shotgun (WGS) entry which is preliminary data.</text>
</comment>
<evidence type="ECO:0000313" key="4">
    <source>
        <dbReference type="Proteomes" id="UP000824159"/>
    </source>
</evidence>
<dbReference type="SUPFAM" id="SSF109709">
    <property type="entry name" value="KorB DNA-binding domain-like"/>
    <property type="match status" value="1"/>
</dbReference>
<dbReference type="Pfam" id="PF02195">
    <property type="entry name" value="ParB_N"/>
    <property type="match status" value="1"/>
</dbReference>
<proteinExistence type="inferred from homology"/>
<name>A0A9D1KUA3_9FIRM</name>
<dbReference type="SUPFAM" id="SSF110849">
    <property type="entry name" value="ParB/Sulfiredoxin"/>
    <property type="match status" value="1"/>
</dbReference>
<organism evidence="3 4">
    <name type="scientific">Candidatus Allocopromorpha excrementavium</name>
    <dbReference type="NCBI Taxonomy" id="2840741"/>
    <lineage>
        <taxon>Bacteria</taxon>
        <taxon>Bacillati</taxon>
        <taxon>Bacillota</taxon>
        <taxon>Clostridia</taxon>
        <taxon>Eubacteriales</taxon>
        <taxon>Eubacteriaceae</taxon>
        <taxon>Eubacteriaceae incertae sedis</taxon>
        <taxon>Candidatus Allocopromorpha</taxon>
    </lineage>
</organism>
<dbReference type="PANTHER" id="PTHR33375:SF1">
    <property type="entry name" value="CHROMOSOME-PARTITIONING PROTEIN PARB-RELATED"/>
    <property type="match status" value="1"/>
</dbReference>
<dbReference type="InterPro" id="IPR004437">
    <property type="entry name" value="ParB/RepB/Spo0J"/>
</dbReference>
<gene>
    <name evidence="3" type="ORF">IAD12_05150</name>
</gene>
<evidence type="ECO:0000313" key="3">
    <source>
        <dbReference type="EMBL" id="HIT99621.1"/>
    </source>
</evidence>
<accession>A0A9D1KUA3</accession>
<dbReference type="CDD" id="cd16407">
    <property type="entry name" value="ParB_N_like"/>
    <property type="match status" value="1"/>
</dbReference>
<dbReference type="Gene3D" id="1.10.10.2830">
    <property type="match status" value="1"/>
</dbReference>
<evidence type="ECO:0000259" key="2">
    <source>
        <dbReference type="SMART" id="SM00470"/>
    </source>
</evidence>
<dbReference type="AlphaFoldDB" id="A0A9D1KUA3"/>
<dbReference type="InterPro" id="IPR050336">
    <property type="entry name" value="Chromosome_partition/occlusion"/>
</dbReference>
<feature type="domain" description="ParB-like N-terminal" evidence="2">
    <location>
        <begin position="33"/>
        <end position="123"/>
    </location>
</feature>
<dbReference type="NCBIfam" id="TIGR00180">
    <property type="entry name" value="parB_part"/>
    <property type="match status" value="1"/>
</dbReference>
<dbReference type="GO" id="GO:0003677">
    <property type="term" value="F:DNA binding"/>
    <property type="evidence" value="ECO:0007669"/>
    <property type="project" value="InterPro"/>
</dbReference>
<comment type="similarity">
    <text evidence="1">Belongs to the ParB family.</text>
</comment>
<reference evidence="3" key="1">
    <citation type="submission" date="2020-10" db="EMBL/GenBank/DDBJ databases">
        <authorList>
            <person name="Gilroy R."/>
        </authorList>
    </citation>
    <scope>NUCLEOTIDE SEQUENCE</scope>
    <source>
        <strain evidence="3">CHK176-22527</strain>
    </source>
</reference>
<reference evidence="3" key="2">
    <citation type="journal article" date="2021" name="PeerJ">
        <title>Extensive microbial diversity within the chicken gut microbiome revealed by metagenomics and culture.</title>
        <authorList>
            <person name="Gilroy R."/>
            <person name="Ravi A."/>
            <person name="Getino M."/>
            <person name="Pursley I."/>
            <person name="Horton D.L."/>
            <person name="Alikhan N.F."/>
            <person name="Baker D."/>
            <person name="Gharbi K."/>
            <person name="Hall N."/>
            <person name="Watson M."/>
            <person name="Adriaenssens E.M."/>
            <person name="Foster-Nyarko E."/>
            <person name="Jarju S."/>
            <person name="Secka A."/>
            <person name="Antonio M."/>
            <person name="Oren A."/>
            <person name="Chaudhuri R.R."/>
            <person name="La Ragione R."/>
            <person name="Hildebrand F."/>
            <person name="Pallen M.J."/>
        </authorList>
    </citation>
    <scope>NUCLEOTIDE SEQUENCE</scope>
    <source>
        <strain evidence="3">CHK176-22527</strain>
    </source>
</reference>
<dbReference type="InterPro" id="IPR003115">
    <property type="entry name" value="ParB_N"/>
</dbReference>
<protein>
    <submittedName>
        <fullName evidence="3">ParB/RepB/Spo0J family partition protein</fullName>
    </submittedName>
</protein>
<dbReference type="InterPro" id="IPR036086">
    <property type="entry name" value="ParB/Sulfiredoxin_sf"/>
</dbReference>
<dbReference type="GO" id="GO:0007059">
    <property type="term" value="P:chromosome segregation"/>
    <property type="evidence" value="ECO:0007669"/>
    <property type="project" value="UniProtKB-KW"/>
</dbReference>
<dbReference type="Proteomes" id="UP000824159">
    <property type="component" value="Unassembled WGS sequence"/>
</dbReference>
<dbReference type="GO" id="GO:0005694">
    <property type="term" value="C:chromosome"/>
    <property type="evidence" value="ECO:0007669"/>
    <property type="project" value="TreeGrafter"/>
</dbReference>
<sequence length="315" mass="36985">MARKQEIDFELPKLDDLFTTQQERDEAKLKKIHDIPLDQIDDFPSHPFKVMDDEEMLKLVESIREYGVITPAIVRKKEEGKYEMISGHRRKRACALAGIETLRAEVVEMSRDEAIIFMVDSNLQRTKILPSEKAFSYKMRLEAMKRQGKRTDLTSSPVATKLKGMRSDEQLAAMVGEGKDNIRRYIRLTELIPEILEMVDQEQVALRPAVEISYLPKKMQKTLCEIMDMEQCTPSHAQTIRMRRMLESGKLTEESLLAIMQEEKPNQKERLVLRDSRVQKLFPRNLPAEKREEYIIKAMEYYGKYRERLKESKER</sequence>
<dbReference type="EMBL" id="DVLX01000062">
    <property type="protein sequence ID" value="HIT99621.1"/>
    <property type="molecule type" value="Genomic_DNA"/>
</dbReference>
<evidence type="ECO:0000256" key="1">
    <source>
        <dbReference type="ARBA" id="ARBA00006295"/>
    </source>
</evidence>